<proteinExistence type="predicted"/>
<keyword evidence="1" id="KW-1133">Transmembrane helix</keyword>
<dbReference type="EMBL" id="FNID01000012">
    <property type="protein sequence ID" value="SDN16302.1"/>
    <property type="molecule type" value="Genomic_DNA"/>
</dbReference>
<dbReference type="InterPro" id="IPR011528">
    <property type="entry name" value="NERD"/>
</dbReference>
<accession>A0A1G9Z4J7</accession>
<keyword evidence="1" id="KW-0472">Membrane</keyword>
<keyword evidence="4" id="KW-1185">Reference proteome</keyword>
<dbReference type="OrthoDB" id="9813328at2"/>
<evidence type="ECO:0000259" key="2">
    <source>
        <dbReference type="PROSITE" id="PS50965"/>
    </source>
</evidence>
<keyword evidence="1" id="KW-0812">Transmembrane</keyword>
<sequence length="199" mass="22045">MEWWIYVIIIAAVVALAIAALVIRTAVLNKKGLYLAGQVTSKLKSYSSLRRYKVLTGVRLPYRGGVKEISHVLIGIFGVIVVDTHHLNGELYGTADDKKWTHVFSDGKKEQLPNLALDLQEKVDAIRQAFAAQGIYRVSIDSINVVQNSEKKLKLYVASSLPVIRLNRLGAFLGKSKYDTDADVDMDKLAKILTSSSQN</sequence>
<feature type="transmembrane region" description="Helical" evidence="1">
    <location>
        <begin position="6"/>
        <end position="27"/>
    </location>
</feature>
<dbReference type="Proteomes" id="UP000199182">
    <property type="component" value="Unassembled WGS sequence"/>
</dbReference>
<evidence type="ECO:0000313" key="4">
    <source>
        <dbReference type="Proteomes" id="UP000199182"/>
    </source>
</evidence>
<dbReference type="Pfam" id="PF08378">
    <property type="entry name" value="NERD"/>
    <property type="match status" value="1"/>
</dbReference>
<dbReference type="AlphaFoldDB" id="A0A1G9Z4J7"/>
<dbReference type="STRING" id="258515.SAMN05192585_11292"/>
<feature type="domain" description="NERD" evidence="2">
    <location>
        <begin position="31"/>
        <end position="149"/>
    </location>
</feature>
<gene>
    <name evidence="3" type="ORF">SAMN05192585_11292</name>
</gene>
<organism evidence="3 4">
    <name type="scientific">Acetanaerobacterium elongatum</name>
    <dbReference type="NCBI Taxonomy" id="258515"/>
    <lineage>
        <taxon>Bacteria</taxon>
        <taxon>Bacillati</taxon>
        <taxon>Bacillota</taxon>
        <taxon>Clostridia</taxon>
        <taxon>Eubacteriales</taxon>
        <taxon>Oscillospiraceae</taxon>
        <taxon>Acetanaerobacterium</taxon>
    </lineage>
</organism>
<reference evidence="3 4" key="1">
    <citation type="submission" date="2016-10" db="EMBL/GenBank/DDBJ databases">
        <authorList>
            <person name="de Groot N.N."/>
        </authorList>
    </citation>
    <scope>NUCLEOTIDE SEQUENCE [LARGE SCALE GENOMIC DNA]</scope>
    <source>
        <strain evidence="3 4">CGMCC 1.5012</strain>
    </source>
</reference>
<protein>
    <submittedName>
        <fullName evidence="3">Nuclease-related domain-containing protein</fullName>
    </submittedName>
</protein>
<dbReference type="RefSeq" id="WP_092639531.1">
    <property type="nucleotide sequence ID" value="NZ_FNID01000012.1"/>
</dbReference>
<evidence type="ECO:0000256" key="1">
    <source>
        <dbReference type="SAM" id="Phobius"/>
    </source>
</evidence>
<dbReference type="PROSITE" id="PS50965">
    <property type="entry name" value="NERD"/>
    <property type="match status" value="1"/>
</dbReference>
<evidence type="ECO:0000313" key="3">
    <source>
        <dbReference type="EMBL" id="SDN16302.1"/>
    </source>
</evidence>
<name>A0A1G9Z4J7_9FIRM</name>